<accession>A0A3M2KRV7</accession>
<name>A0A3M2KRV7_9NOCA</name>
<organism evidence="1 2">
    <name type="scientific">Nocardia stercoris</name>
    <dbReference type="NCBI Taxonomy" id="2483361"/>
    <lineage>
        <taxon>Bacteria</taxon>
        <taxon>Bacillati</taxon>
        <taxon>Actinomycetota</taxon>
        <taxon>Actinomycetes</taxon>
        <taxon>Mycobacteriales</taxon>
        <taxon>Nocardiaceae</taxon>
        <taxon>Nocardia</taxon>
    </lineage>
</organism>
<evidence type="ECO:0000313" key="2">
    <source>
        <dbReference type="Proteomes" id="UP000279275"/>
    </source>
</evidence>
<evidence type="ECO:0000313" key="1">
    <source>
        <dbReference type="EMBL" id="RMI27811.1"/>
    </source>
</evidence>
<proteinExistence type="predicted"/>
<sequence>MYTRTELVAPHLAELASDPVLSVRACVAHTIAACLRHARPTAYAAFARLIDADDLLLASDMLDDLMI</sequence>
<comment type="caution">
    <text evidence="1">The sequence shown here is derived from an EMBL/GenBank/DDBJ whole genome shotgun (WGS) entry which is preliminary data.</text>
</comment>
<evidence type="ECO:0008006" key="3">
    <source>
        <dbReference type="Google" id="ProtNLM"/>
    </source>
</evidence>
<dbReference type="AlphaFoldDB" id="A0A3M2KRV7"/>
<gene>
    <name evidence="1" type="ORF">EBN03_32725</name>
</gene>
<dbReference type="Proteomes" id="UP000279275">
    <property type="component" value="Unassembled WGS sequence"/>
</dbReference>
<protein>
    <recommendedName>
        <fullName evidence="3">HEAT repeat domain-containing protein</fullName>
    </recommendedName>
</protein>
<reference evidence="1 2" key="1">
    <citation type="submission" date="2018-10" db="EMBL/GenBank/DDBJ databases">
        <title>Isolation from cow dung.</title>
        <authorList>
            <person name="Ling L."/>
        </authorList>
    </citation>
    <scope>NUCLEOTIDE SEQUENCE [LARGE SCALE GENOMIC DNA]</scope>
    <source>
        <strain evidence="1 2">NEAU-LL90</strain>
    </source>
</reference>
<keyword evidence="2" id="KW-1185">Reference proteome</keyword>
<dbReference type="EMBL" id="RFFH01000030">
    <property type="protein sequence ID" value="RMI27811.1"/>
    <property type="molecule type" value="Genomic_DNA"/>
</dbReference>